<proteinExistence type="inferred from homology"/>
<organism evidence="6">
    <name type="scientific">Trypanosoma vivax (strain Y486)</name>
    <dbReference type="NCBI Taxonomy" id="1055687"/>
    <lineage>
        <taxon>Eukaryota</taxon>
        <taxon>Discoba</taxon>
        <taxon>Euglenozoa</taxon>
        <taxon>Kinetoplastea</taxon>
        <taxon>Metakinetoplastina</taxon>
        <taxon>Trypanosomatida</taxon>
        <taxon>Trypanosomatidae</taxon>
        <taxon>Trypanosoma</taxon>
        <taxon>Duttonella</taxon>
    </lineage>
</organism>
<protein>
    <submittedName>
        <fullName evidence="6">Cyclin 6</fullName>
    </submittedName>
</protein>
<evidence type="ECO:0000313" key="6">
    <source>
        <dbReference type="EMBL" id="CCC54287.1"/>
    </source>
</evidence>
<evidence type="ECO:0000256" key="3">
    <source>
        <dbReference type="ARBA" id="ARBA00023306"/>
    </source>
</evidence>
<feature type="domain" description="Cyclin-like" evidence="5">
    <location>
        <begin position="135"/>
        <end position="227"/>
    </location>
</feature>
<dbReference type="Gene3D" id="1.10.472.10">
    <property type="entry name" value="Cyclin-like"/>
    <property type="match status" value="2"/>
</dbReference>
<evidence type="ECO:0000256" key="2">
    <source>
        <dbReference type="ARBA" id="ARBA00023127"/>
    </source>
</evidence>
<dbReference type="InterPro" id="IPR006671">
    <property type="entry name" value="Cyclin_N"/>
</dbReference>
<dbReference type="FunFam" id="1.10.472.10:FF:000167">
    <property type="entry name" value="Mitotic cyclin 6"/>
    <property type="match status" value="1"/>
</dbReference>
<evidence type="ECO:0000256" key="4">
    <source>
        <dbReference type="RuleBase" id="RU000383"/>
    </source>
</evidence>
<dbReference type="SUPFAM" id="SSF47954">
    <property type="entry name" value="Cyclin-like"/>
    <property type="match status" value="2"/>
</dbReference>
<dbReference type="AlphaFoldDB" id="G0U9K1"/>
<dbReference type="CDD" id="cd20507">
    <property type="entry name" value="CYCLIN_CCNB1-like_rpt1"/>
    <property type="match status" value="1"/>
</dbReference>
<dbReference type="InterPro" id="IPR013763">
    <property type="entry name" value="Cyclin-like_dom"/>
</dbReference>
<keyword evidence="2 4" id="KW-0195">Cyclin</keyword>
<dbReference type="InterPro" id="IPR039361">
    <property type="entry name" value="Cyclin"/>
</dbReference>
<dbReference type="GO" id="GO:0051301">
    <property type="term" value="P:cell division"/>
    <property type="evidence" value="ECO:0007669"/>
    <property type="project" value="UniProtKB-KW"/>
</dbReference>
<dbReference type="PANTHER" id="PTHR10177">
    <property type="entry name" value="CYCLINS"/>
    <property type="match status" value="1"/>
</dbReference>
<dbReference type="InterPro" id="IPR048258">
    <property type="entry name" value="Cyclins_cyclin-box"/>
</dbReference>
<dbReference type="Pfam" id="PF00134">
    <property type="entry name" value="Cyclin_N"/>
    <property type="match status" value="1"/>
</dbReference>
<dbReference type="PROSITE" id="PS00292">
    <property type="entry name" value="CYCLINS"/>
    <property type="match status" value="1"/>
</dbReference>
<dbReference type="EMBL" id="HE573027">
    <property type="protein sequence ID" value="CCC54287.1"/>
    <property type="molecule type" value="Genomic_DNA"/>
</dbReference>
<name>G0U9K1_TRYVY</name>
<keyword evidence="3" id="KW-0131">Cell cycle</keyword>
<comment type="similarity">
    <text evidence="4">Belongs to the cyclin family.</text>
</comment>
<reference evidence="6" key="1">
    <citation type="journal article" date="2012" name="Proc. Natl. Acad. Sci. U.S.A.">
        <title>Antigenic diversity is generated by distinct evolutionary mechanisms in African trypanosome species.</title>
        <authorList>
            <person name="Jackson A.P."/>
            <person name="Berry A."/>
            <person name="Aslett M."/>
            <person name="Allison H.C."/>
            <person name="Burton P."/>
            <person name="Vavrova-Anderson J."/>
            <person name="Brown R."/>
            <person name="Browne H."/>
            <person name="Corton N."/>
            <person name="Hauser H."/>
            <person name="Gamble J."/>
            <person name="Gilderthorp R."/>
            <person name="Marcello L."/>
            <person name="McQuillan J."/>
            <person name="Otto T.D."/>
            <person name="Quail M.A."/>
            <person name="Sanders M.J."/>
            <person name="van Tonder A."/>
            <person name="Ginger M.L."/>
            <person name="Field M.C."/>
            <person name="Barry J.D."/>
            <person name="Hertz-Fowler C."/>
            <person name="Berriman M."/>
        </authorList>
    </citation>
    <scope>NUCLEOTIDE SEQUENCE</scope>
    <source>
        <strain evidence="6">Y486</strain>
    </source>
</reference>
<accession>G0U9K1</accession>
<dbReference type="VEuPathDB" id="TriTrypDB:TvY486_1117710"/>
<sequence>MNHNALREVSNLSGGVGDAKQRLAQRATTNIEPYRHLYPQSNASGVSRHSSGNFLALRPSLYNSVTGTTKETLASPQADRHRSNNPVYCSDVVKEITAMYIEKERQALYGQVLASPRYLAFQPEINEKMRMILVDWLIDVHLKFKLHPETLYLTVNIIDRYLSAVNTNRTPGQFVARTKLQLLGITGILIAAKYEEIWPPEVKECVYICANTYTREEVIRMERDICSVLSFRFTVPTPFPFVVRLLDVLEGLEGQQRELSDTDRTTYMTQLRHTTFFFLDHAILDYKCLQFTPSPTKYQSVRRKYSSTKYGEVAKLMLPTEVPDH</sequence>
<evidence type="ECO:0000256" key="1">
    <source>
        <dbReference type="ARBA" id="ARBA00022618"/>
    </source>
</evidence>
<gene>
    <name evidence="6" type="ORF">TVY486_1117710</name>
</gene>
<dbReference type="SMART" id="SM00385">
    <property type="entry name" value="CYCLIN"/>
    <property type="match status" value="1"/>
</dbReference>
<dbReference type="InterPro" id="IPR036915">
    <property type="entry name" value="Cyclin-like_sf"/>
</dbReference>
<evidence type="ECO:0000259" key="5">
    <source>
        <dbReference type="SMART" id="SM00385"/>
    </source>
</evidence>
<keyword evidence="1" id="KW-0132">Cell division</keyword>